<dbReference type="EMBL" id="JAQQWI010000016">
    <property type="protein sequence ID" value="KAK8008379.1"/>
    <property type="molecule type" value="Genomic_DNA"/>
</dbReference>
<evidence type="ECO:0000313" key="2">
    <source>
        <dbReference type="Proteomes" id="UP001396898"/>
    </source>
</evidence>
<accession>A0ABR1RCT6</accession>
<reference evidence="1 2" key="1">
    <citation type="submission" date="2023-01" db="EMBL/GenBank/DDBJ databases">
        <title>Analysis of 21 Apiospora genomes using comparative genomics revels a genus with tremendous synthesis potential of carbohydrate active enzymes and secondary metabolites.</title>
        <authorList>
            <person name="Sorensen T."/>
        </authorList>
    </citation>
    <scope>NUCLEOTIDE SEQUENCE [LARGE SCALE GENOMIC DNA]</scope>
    <source>
        <strain evidence="1 2">CBS 20057</strain>
    </source>
</reference>
<dbReference type="Proteomes" id="UP001396898">
    <property type="component" value="Unassembled WGS sequence"/>
</dbReference>
<sequence length="95" mass="10757">MEEDQIEIVQEVIEQLRDHEDGQSREFKQARKALKNAIRHGIEPPAAPVKWASNNFSLSGMNKVAVMVIFNQERHLAAGLVFDDQFVIGSVRPET</sequence>
<proteinExistence type="predicted"/>
<evidence type="ECO:0000313" key="1">
    <source>
        <dbReference type="EMBL" id="KAK8008379.1"/>
    </source>
</evidence>
<name>A0ABR1RCT6_9PEZI</name>
<gene>
    <name evidence="1" type="ORF">PG991_010930</name>
</gene>
<protein>
    <submittedName>
        <fullName evidence="1">Uncharacterized protein</fullName>
    </submittedName>
</protein>
<comment type="caution">
    <text evidence="1">The sequence shown here is derived from an EMBL/GenBank/DDBJ whole genome shotgun (WGS) entry which is preliminary data.</text>
</comment>
<organism evidence="1 2">
    <name type="scientific">Apiospora marii</name>
    <dbReference type="NCBI Taxonomy" id="335849"/>
    <lineage>
        <taxon>Eukaryota</taxon>
        <taxon>Fungi</taxon>
        <taxon>Dikarya</taxon>
        <taxon>Ascomycota</taxon>
        <taxon>Pezizomycotina</taxon>
        <taxon>Sordariomycetes</taxon>
        <taxon>Xylariomycetidae</taxon>
        <taxon>Amphisphaeriales</taxon>
        <taxon>Apiosporaceae</taxon>
        <taxon>Apiospora</taxon>
    </lineage>
</organism>
<keyword evidence="2" id="KW-1185">Reference proteome</keyword>